<dbReference type="RefSeq" id="WP_374346673.1">
    <property type="nucleotide sequence ID" value="NZ_JBHTLQ010000003.1"/>
</dbReference>
<gene>
    <name evidence="17" type="ORF">ACFQ27_01740</name>
</gene>
<dbReference type="Gene3D" id="6.10.340.10">
    <property type="match status" value="1"/>
</dbReference>
<evidence type="ECO:0000256" key="4">
    <source>
        <dbReference type="ARBA" id="ARBA00022475"/>
    </source>
</evidence>
<feature type="domain" description="Histidine kinase" evidence="15">
    <location>
        <begin position="509"/>
        <end position="729"/>
    </location>
</feature>
<dbReference type="SMART" id="SM00388">
    <property type="entry name" value="HisKA"/>
    <property type="match status" value="1"/>
</dbReference>
<keyword evidence="18" id="KW-1185">Reference proteome</keyword>
<evidence type="ECO:0000313" key="17">
    <source>
        <dbReference type="EMBL" id="MFD1189289.1"/>
    </source>
</evidence>
<dbReference type="PROSITE" id="PS50109">
    <property type="entry name" value="HIS_KIN"/>
    <property type="match status" value="1"/>
</dbReference>
<comment type="subcellular location">
    <subcellularLocation>
        <location evidence="2">Cell membrane</location>
        <topology evidence="2">Multi-pass membrane protein</topology>
    </subcellularLocation>
</comment>
<dbReference type="PROSITE" id="PS50885">
    <property type="entry name" value="HAMP"/>
    <property type="match status" value="1"/>
</dbReference>
<dbReference type="SMART" id="SM00387">
    <property type="entry name" value="HATPase_c"/>
    <property type="match status" value="1"/>
</dbReference>
<keyword evidence="9" id="KW-0418">Kinase</keyword>
<dbReference type="PANTHER" id="PTHR43065:SF10">
    <property type="entry name" value="PEROXIDE STRESS-ACTIVATED HISTIDINE KINASE MAK3"/>
    <property type="match status" value="1"/>
</dbReference>
<dbReference type="InterPro" id="IPR003594">
    <property type="entry name" value="HATPase_dom"/>
</dbReference>
<sequence length="747" mass="80122">MAVLGHDVEPNSPRAERVGRLLQSRYLLGGGYALAAVLTGVAVLLAASPPETGPLAPASRNILVILGFNLVLILGLAGIVGLRLLALLDAQSSDAGARLHLRFVTLFALAAVAPAVVVALFYGVLVNRGVDNWFSSRVQTVVENSATISRSYLEDQQRYISDHVALMSADLNRAAPGLEASPVTFSHFLAQQASYHAFQAAYVVDRDGRILARAEADDAPPFVIPPPSRFKAADEGDTISASFDPNDMVRALYRLRAFPDAYLYVMRPLAKGMISQLRDAETSVVSYREAAQSRARIQTVFALSYGETALLVLVGAVWLGMAAANGISGPVARLVHAAGRVAAGDLTARVDTDQDPEEIAVLSRAFNSMTGDLERQQAALHSASNEAKQRSQFIETVLSEVSAGVIATDGEGRISAANRQAVTLLDLPGDHGHGRSLDEVAPEFSAVAENARIAGLAEEEVDVARARDITHRLRVRASRTSDGLVLTFDDITRLVSAQRNAAWRDVARRIAHEIKNPLTPIQLSAERLQRKFRKGVPAEDLETFDRCTDTIVRQVGDIGRMVDEFSSFARMPAPKFARHDAAELLRAGVFAQRVATPDIDVELVEPLPEVTVLADGRMIAQALTNVLKNASEAVAARVAGDPEPRGRIVAELMVDAEGAAVIVEDNGVGLPDKDRDRLTEPYVTTREKGTGLGLAIVKRILEDHGGELILTDATRGRGARAILQLPSMAVIRTGSASEAVETSVEVD</sequence>
<feature type="transmembrane region" description="Helical" evidence="14">
    <location>
        <begin position="26"/>
        <end position="47"/>
    </location>
</feature>
<dbReference type="SUPFAM" id="SSF55785">
    <property type="entry name" value="PYP-like sensor domain (PAS domain)"/>
    <property type="match status" value="1"/>
</dbReference>
<keyword evidence="5" id="KW-0597">Phosphoprotein</keyword>
<dbReference type="Pfam" id="PF19312">
    <property type="entry name" value="NtrY_N"/>
    <property type="match status" value="1"/>
</dbReference>
<dbReference type="Pfam" id="PF00512">
    <property type="entry name" value="HisKA"/>
    <property type="match status" value="1"/>
</dbReference>
<protein>
    <recommendedName>
        <fullName evidence="3">histidine kinase</fullName>
        <ecNumber evidence="3">2.7.13.3</ecNumber>
    </recommendedName>
</protein>
<evidence type="ECO:0000256" key="3">
    <source>
        <dbReference type="ARBA" id="ARBA00012438"/>
    </source>
</evidence>
<dbReference type="SUPFAM" id="SSF55874">
    <property type="entry name" value="ATPase domain of HSP90 chaperone/DNA topoisomerase II/histidine kinase"/>
    <property type="match status" value="1"/>
</dbReference>
<feature type="transmembrane region" description="Helical" evidence="14">
    <location>
        <begin position="103"/>
        <end position="125"/>
    </location>
</feature>
<evidence type="ECO:0000256" key="12">
    <source>
        <dbReference type="ARBA" id="ARBA00023012"/>
    </source>
</evidence>
<keyword evidence="7 14" id="KW-0812">Transmembrane</keyword>
<dbReference type="GO" id="GO:0005524">
    <property type="term" value="F:ATP binding"/>
    <property type="evidence" value="ECO:0007669"/>
    <property type="project" value="UniProtKB-KW"/>
</dbReference>
<dbReference type="PANTHER" id="PTHR43065">
    <property type="entry name" value="SENSOR HISTIDINE KINASE"/>
    <property type="match status" value="1"/>
</dbReference>
<dbReference type="SMART" id="SM00304">
    <property type="entry name" value="HAMP"/>
    <property type="match status" value="1"/>
</dbReference>
<dbReference type="Proteomes" id="UP001597216">
    <property type="component" value="Unassembled WGS sequence"/>
</dbReference>
<reference evidence="18" key="1">
    <citation type="journal article" date="2019" name="Int. J. Syst. Evol. Microbiol.">
        <title>The Global Catalogue of Microorganisms (GCM) 10K type strain sequencing project: providing services to taxonomists for standard genome sequencing and annotation.</title>
        <authorList>
            <consortium name="The Broad Institute Genomics Platform"/>
            <consortium name="The Broad Institute Genome Sequencing Center for Infectious Disease"/>
            <person name="Wu L."/>
            <person name="Ma J."/>
        </authorList>
    </citation>
    <scope>NUCLEOTIDE SEQUENCE [LARGE SCALE GENOMIC DNA]</scope>
    <source>
        <strain evidence="18">CCUG 55074</strain>
    </source>
</reference>
<evidence type="ECO:0000256" key="2">
    <source>
        <dbReference type="ARBA" id="ARBA00004651"/>
    </source>
</evidence>
<evidence type="ECO:0000256" key="8">
    <source>
        <dbReference type="ARBA" id="ARBA00022741"/>
    </source>
</evidence>
<dbReference type="InterPro" id="IPR035965">
    <property type="entry name" value="PAS-like_dom_sf"/>
</dbReference>
<keyword evidence="8" id="KW-0547">Nucleotide-binding</keyword>
<accession>A0ABW3SWJ4</accession>
<keyword evidence="10 17" id="KW-0067">ATP-binding</keyword>
<feature type="transmembrane region" description="Helical" evidence="14">
    <location>
        <begin position="62"/>
        <end position="82"/>
    </location>
</feature>
<name>A0ABW3SWJ4_9CAUL</name>
<evidence type="ECO:0000256" key="14">
    <source>
        <dbReference type="SAM" id="Phobius"/>
    </source>
</evidence>
<keyword evidence="6" id="KW-0808">Transferase</keyword>
<keyword evidence="11 14" id="KW-1133">Transmembrane helix</keyword>
<dbReference type="EMBL" id="JBHTLQ010000003">
    <property type="protein sequence ID" value="MFD1189289.1"/>
    <property type="molecule type" value="Genomic_DNA"/>
</dbReference>
<dbReference type="InterPro" id="IPR003660">
    <property type="entry name" value="HAMP_dom"/>
</dbReference>
<evidence type="ECO:0000256" key="1">
    <source>
        <dbReference type="ARBA" id="ARBA00000085"/>
    </source>
</evidence>
<dbReference type="CDD" id="cd06225">
    <property type="entry name" value="HAMP"/>
    <property type="match status" value="1"/>
</dbReference>
<dbReference type="CDD" id="cd00082">
    <property type="entry name" value="HisKA"/>
    <property type="match status" value="1"/>
</dbReference>
<evidence type="ECO:0000256" key="13">
    <source>
        <dbReference type="ARBA" id="ARBA00023136"/>
    </source>
</evidence>
<dbReference type="InterPro" id="IPR036890">
    <property type="entry name" value="HATPase_C_sf"/>
</dbReference>
<dbReference type="InterPro" id="IPR000014">
    <property type="entry name" value="PAS"/>
</dbReference>
<feature type="domain" description="HAMP" evidence="16">
    <location>
        <begin position="325"/>
        <end position="378"/>
    </location>
</feature>
<evidence type="ECO:0000259" key="16">
    <source>
        <dbReference type="PROSITE" id="PS50885"/>
    </source>
</evidence>
<dbReference type="InterPro" id="IPR045671">
    <property type="entry name" value="NtrY-like_N"/>
</dbReference>
<dbReference type="Gene3D" id="3.30.450.20">
    <property type="entry name" value="PAS domain"/>
    <property type="match status" value="1"/>
</dbReference>
<keyword evidence="12" id="KW-0902">Two-component regulatory system</keyword>
<proteinExistence type="predicted"/>
<evidence type="ECO:0000256" key="5">
    <source>
        <dbReference type="ARBA" id="ARBA00022553"/>
    </source>
</evidence>
<organism evidence="17 18">
    <name type="scientific">Phenylobacterium conjunctum</name>
    <dbReference type="NCBI Taxonomy" id="1298959"/>
    <lineage>
        <taxon>Bacteria</taxon>
        <taxon>Pseudomonadati</taxon>
        <taxon>Pseudomonadota</taxon>
        <taxon>Alphaproteobacteria</taxon>
        <taxon>Caulobacterales</taxon>
        <taxon>Caulobacteraceae</taxon>
        <taxon>Phenylobacterium</taxon>
    </lineage>
</organism>
<evidence type="ECO:0000313" key="18">
    <source>
        <dbReference type="Proteomes" id="UP001597216"/>
    </source>
</evidence>
<dbReference type="Pfam" id="PF02518">
    <property type="entry name" value="HATPase_c"/>
    <property type="match status" value="1"/>
</dbReference>
<dbReference type="SUPFAM" id="SSF158472">
    <property type="entry name" value="HAMP domain-like"/>
    <property type="match status" value="1"/>
</dbReference>
<dbReference type="EC" id="2.7.13.3" evidence="3"/>
<dbReference type="InterPro" id="IPR036097">
    <property type="entry name" value="HisK_dim/P_sf"/>
</dbReference>
<evidence type="ECO:0000256" key="7">
    <source>
        <dbReference type="ARBA" id="ARBA00022692"/>
    </source>
</evidence>
<dbReference type="InterPro" id="IPR005467">
    <property type="entry name" value="His_kinase_dom"/>
</dbReference>
<dbReference type="PIRSF" id="PIRSF037532">
    <property type="entry name" value="STHK_NtrY"/>
    <property type="match status" value="1"/>
</dbReference>
<dbReference type="PRINTS" id="PR00344">
    <property type="entry name" value="BCTRLSENSOR"/>
</dbReference>
<dbReference type="Pfam" id="PF00672">
    <property type="entry name" value="HAMP"/>
    <property type="match status" value="1"/>
</dbReference>
<keyword evidence="13 14" id="KW-0472">Membrane</keyword>
<dbReference type="SUPFAM" id="SSF47384">
    <property type="entry name" value="Homodimeric domain of signal transducing histidine kinase"/>
    <property type="match status" value="1"/>
</dbReference>
<dbReference type="SMART" id="SM00091">
    <property type="entry name" value="PAS"/>
    <property type="match status" value="1"/>
</dbReference>
<evidence type="ECO:0000256" key="6">
    <source>
        <dbReference type="ARBA" id="ARBA00022679"/>
    </source>
</evidence>
<comment type="caution">
    <text evidence="17">The sequence shown here is derived from an EMBL/GenBank/DDBJ whole genome shotgun (WGS) entry which is preliminary data.</text>
</comment>
<dbReference type="InterPro" id="IPR004358">
    <property type="entry name" value="Sig_transdc_His_kin-like_C"/>
</dbReference>
<dbReference type="InterPro" id="IPR017232">
    <property type="entry name" value="NtrY"/>
</dbReference>
<dbReference type="Gene3D" id="3.30.565.10">
    <property type="entry name" value="Histidine kinase-like ATPase, C-terminal domain"/>
    <property type="match status" value="1"/>
</dbReference>
<evidence type="ECO:0000256" key="10">
    <source>
        <dbReference type="ARBA" id="ARBA00022840"/>
    </source>
</evidence>
<comment type="catalytic activity">
    <reaction evidence="1">
        <text>ATP + protein L-histidine = ADP + protein N-phospho-L-histidine.</text>
        <dbReference type="EC" id="2.7.13.3"/>
    </reaction>
</comment>
<evidence type="ECO:0000259" key="15">
    <source>
        <dbReference type="PROSITE" id="PS50109"/>
    </source>
</evidence>
<dbReference type="Gene3D" id="1.10.287.130">
    <property type="match status" value="1"/>
</dbReference>
<evidence type="ECO:0000256" key="9">
    <source>
        <dbReference type="ARBA" id="ARBA00022777"/>
    </source>
</evidence>
<keyword evidence="4" id="KW-1003">Cell membrane</keyword>
<evidence type="ECO:0000256" key="11">
    <source>
        <dbReference type="ARBA" id="ARBA00022989"/>
    </source>
</evidence>
<dbReference type="InterPro" id="IPR003661">
    <property type="entry name" value="HisK_dim/P_dom"/>
</dbReference>